<dbReference type="Proteomes" id="UP000244073">
    <property type="component" value="Unassembled WGS sequence"/>
</dbReference>
<name>A0A2T5LS63_9EURO</name>
<evidence type="ECO:0000313" key="2">
    <source>
        <dbReference type="Proteomes" id="UP000244073"/>
    </source>
</evidence>
<dbReference type="GeneID" id="63812890"/>
<dbReference type="VEuPathDB" id="FungiDB:P175DRAFT_0494281"/>
<evidence type="ECO:0000313" key="1">
    <source>
        <dbReference type="EMBL" id="PTU19127.1"/>
    </source>
</evidence>
<dbReference type="OrthoDB" id="4498339at2759"/>
<sequence>MTYLTSCLGFYMERIPSSNNFSEQDVAQHYSANDPEDHDMTWCHVLAMLLPSSEIKAAHLVPKRLSGDETSFLFVLLWQGASSAGWMRAPLLLLRFLEQSLHRHVDVLKEQRIETRHRERQQKGGAGRGCTYYSTRSRTVWVGPYTPGDREKAIVRLEDIDKKELTFLGDNQPAHRYLFFRFIISYLYAKANGNTMVREKVNRKDFWPIIGRYLHKSMLVTLARSVSGTELPRSLVEGKTLGT</sequence>
<accession>A0A2T5LS63</accession>
<comment type="caution">
    <text evidence="1">The sequence shown here is derived from an EMBL/GenBank/DDBJ whole genome shotgun (WGS) entry which is preliminary data.</text>
</comment>
<proteinExistence type="predicted"/>
<gene>
    <name evidence="1" type="ORF">P175DRAFT_0494281</name>
</gene>
<dbReference type="AlphaFoldDB" id="A0A2T5LS63"/>
<dbReference type="RefSeq" id="XP_040750519.1">
    <property type="nucleotide sequence ID" value="XM_040896008.1"/>
</dbReference>
<reference evidence="1 2" key="1">
    <citation type="journal article" date="2018" name="Proc. Natl. Acad. Sci. U.S.A.">
        <title>Linking secondary metabolites to gene clusters through genome sequencing of six diverse Aspergillus species.</title>
        <authorList>
            <person name="Kaerboelling I."/>
            <person name="Vesth T.C."/>
            <person name="Frisvad J.C."/>
            <person name="Nybo J.L."/>
            <person name="Theobald S."/>
            <person name="Kuo A."/>
            <person name="Bowyer P."/>
            <person name="Matsuda Y."/>
            <person name="Mondo S."/>
            <person name="Lyhne E.K."/>
            <person name="Kogle M.E."/>
            <person name="Clum A."/>
            <person name="Lipzen A."/>
            <person name="Salamov A."/>
            <person name="Ngan C.Y."/>
            <person name="Daum C."/>
            <person name="Chiniquy J."/>
            <person name="Barry K."/>
            <person name="LaButti K."/>
            <person name="Haridas S."/>
            <person name="Simmons B.A."/>
            <person name="Magnuson J.K."/>
            <person name="Mortensen U.H."/>
            <person name="Larsen T.O."/>
            <person name="Grigoriev I.V."/>
            <person name="Baker S.E."/>
            <person name="Andersen M.R."/>
        </authorList>
    </citation>
    <scope>NUCLEOTIDE SEQUENCE [LARGE SCALE GENOMIC DNA]</scope>
    <source>
        <strain evidence="1 2">IBT 24754</strain>
    </source>
</reference>
<organism evidence="1 2">
    <name type="scientific">Aspergillus ochraceoroseus IBT 24754</name>
    <dbReference type="NCBI Taxonomy" id="1392256"/>
    <lineage>
        <taxon>Eukaryota</taxon>
        <taxon>Fungi</taxon>
        <taxon>Dikarya</taxon>
        <taxon>Ascomycota</taxon>
        <taxon>Pezizomycotina</taxon>
        <taxon>Eurotiomycetes</taxon>
        <taxon>Eurotiomycetidae</taxon>
        <taxon>Eurotiales</taxon>
        <taxon>Aspergillaceae</taxon>
        <taxon>Aspergillus</taxon>
        <taxon>Aspergillus subgen. Nidulantes</taxon>
    </lineage>
</organism>
<dbReference type="EMBL" id="MSFN02000006">
    <property type="protein sequence ID" value="PTU19127.1"/>
    <property type="molecule type" value="Genomic_DNA"/>
</dbReference>
<protein>
    <recommendedName>
        <fullName evidence="3">HNH nuclease domain-containing protein</fullName>
    </recommendedName>
</protein>
<evidence type="ECO:0008006" key="3">
    <source>
        <dbReference type="Google" id="ProtNLM"/>
    </source>
</evidence>